<evidence type="ECO:0000313" key="1">
    <source>
        <dbReference type="EMBL" id="AJD82500.1"/>
    </source>
</evidence>
<dbReference type="OrthoDB" id="29244at10239"/>
<sequence>MITKVVIPNASVDPLGRELDLVLTPNRWEYVLHTDN</sequence>
<dbReference type="Proteomes" id="UP000031723">
    <property type="component" value="Segment"/>
</dbReference>
<organism evidence="1 2">
    <name type="scientific">Mycobacterium phage Sheen</name>
    <dbReference type="NCBI Taxonomy" id="1589274"/>
    <lineage>
        <taxon>Viruses</taxon>
        <taxon>Duplodnaviria</taxon>
        <taxon>Heunggongvirae</taxon>
        <taxon>Uroviricota</taxon>
        <taxon>Caudoviricetes</taxon>
        <taxon>Sheenvirus</taxon>
        <taxon>Sheenvirus Sheen</taxon>
    </lineage>
</organism>
<name>A0A0B5A4A4_9CAUD</name>
<dbReference type="EMBL" id="KP273225">
    <property type="protein sequence ID" value="AJD82500.1"/>
    <property type="molecule type" value="Genomic_DNA"/>
</dbReference>
<protein>
    <submittedName>
        <fullName evidence="1">Uncharacterized protein</fullName>
    </submittedName>
</protein>
<reference evidence="1 2" key="1">
    <citation type="submission" date="2014-12" db="EMBL/GenBank/DDBJ databases">
        <authorList>
            <person name="Cote D."/>
            <person name="Daigle Z."/>
            <person name="Borges K.M."/>
            <person name="Adams S.D."/>
            <person name="Alvey R.M."/>
            <person name="Barekzi N."/>
            <person name="Beal Z.N."/>
            <person name="Briggs L.A."/>
            <person name="Brown T."/>
            <person name="Coomans R.J."/>
            <person name="D'Elia T."/>
            <person name="Doss J.H."/>
            <person name="Ellsworth J.A."/>
            <person name="Ettinger W.F."/>
            <person name="Fox D.J."/>
            <person name="Gauthier D.T."/>
            <person name="Andriolo J.M."/>
            <person name="Grubb S."/>
            <person name="Gugssa A.H."/>
            <person name="Hauser C.R."/>
            <person name="Hull A.K."/>
            <person name="Jackson N."/>
            <person name="Kart M.U."/>
            <person name="Korey C.A."/>
            <person name="Makemson J."/>
            <person name="McKinney A.L."/>
            <person name="Nelson P.R."/>
            <person name="Newman R.H."/>
            <person name="Powell G."/>
            <person name="Rodriguez-Lanetty M."/>
            <person name="Royer D."/>
            <person name="Sabila M.H."/>
            <person name="Sadana R."/>
            <person name="Saha S."/>
            <person name="Sangster N."/>
            <person name="Slowan-Pomeroy T."/>
            <person name="Urbinati C.R."/>
            <person name="Ward R.E."/>
            <person name="Warner M."/>
            <person name="Williamson B."/>
            <person name="Biederman B."/>
            <person name="Cresawn S.G."/>
            <person name="Bowman C.A."/>
            <person name="Russell D.A."/>
            <person name="Pope W.H."/>
            <person name="Jacobs-Sera D."/>
            <person name="Hendrix R.W."/>
            <person name="Hatfull G.H."/>
        </authorList>
    </citation>
    <scope>NUCLEOTIDE SEQUENCE [LARGE SCALE GENOMIC DNA]</scope>
</reference>
<dbReference type="GeneID" id="26635461"/>
<proteinExistence type="predicted"/>
<dbReference type="KEGG" id="vg:26635461"/>
<accession>A0A0B5A4A4</accession>
<gene>
    <name evidence="1" type="primary">82</name>
    <name evidence="1" type="ORF">SHEEN_82</name>
</gene>
<dbReference type="RefSeq" id="YP_009209119.1">
    <property type="nucleotide sequence ID" value="NC_028914.1"/>
</dbReference>
<evidence type="ECO:0000313" key="2">
    <source>
        <dbReference type="Proteomes" id="UP000031723"/>
    </source>
</evidence>
<keyword evidence="2" id="KW-1185">Reference proteome</keyword>